<dbReference type="Gene3D" id="3.40.50.10320">
    <property type="entry name" value="LmbE-like"/>
    <property type="match status" value="1"/>
</dbReference>
<dbReference type="Proteomes" id="UP000480556">
    <property type="component" value="Unassembled WGS sequence"/>
</dbReference>
<dbReference type="InterPro" id="IPR024078">
    <property type="entry name" value="LmbE-like_dom_sf"/>
</dbReference>
<dbReference type="EMBL" id="CP045650">
    <property type="protein sequence ID" value="QGA11073.1"/>
    <property type="molecule type" value="Genomic_DNA"/>
</dbReference>
<name>A0A5Q0P3B7_9GAMM</name>
<dbReference type="SUPFAM" id="SSF102588">
    <property type="entry name" value="LmbE-like"/>
    <property type="match status" value="1"/>
</dbReference>
<evidence type="ECO:0000313" key="4">
    <source>
        <dbReference type="Proteomes" id="UP000480556"/>
    </source>
</evidence>
<dbReference type="EMBL" id="WITK01000014">
    <property type="protein sequence ID" value="MQW92588.1"/>
    <property type="molecule type" value="Genomic_DNA"/>
</dbReference>
<sequence length="261" mass="29256">MDTIDHPLVGDRLIYGEGTSVDLWQNGSFLNELNAFEPHSFFAKNSRVCLIAPHPDDEILGCAGLIQQLDALGLEIILFAVTNGTASHPNSDIYSRHQLNKVRPYESLAALKSLGLQHNIQRIELGIPDGEIYSQKRSLEEKLCSHLKPHDVLITTFEKDGHPDHEACGQVVRQIAQTLSLSYLQVLIWAWHWAKPQDARIPWDNALKLTLSPEQLERKALATACFESQLMPDPSTGQAAILSKTTLDRLLQPWEVYLHGD</sequence>
<dbReference type="Pfam" id="PF02585">
    <property type="entry name" value="PIG-L"/>
    <property type="match status" value="1"/>
</dbReference>
<dbReference type="PANTHER" id="PTHR12993:SF11">
    <property type="entry name" value="N-ACETYLGLUCOSAMINYL-PHOSPHATIDYLINOSITOL DE-N-ACETYLASE"/>
    <property type="match status" value="1"/>
</dbReference>
<evidence type="ECO:0000313" key="2">
    <source>
        <dbReference type="EMBL" id="QGA11073.1"/>
    </source>
</evidence>
<reference evidence="3 4" key="1">
    <citation type="submission" date="2019-10" db="EMBL/GenBank/DDBJ databases">
        <authorList>
            <person name="Dong K."/>
        </authorList>
    </citation>
    <scope>NUCLEOTIDE SEQUENCE [LARGE SCALE GENOMIC DNA]</scope>
    <source>
        <strain evidence="3">dk386</strain>
        <strain evidence="2">Dk386</strain>
        <strain evidence="4">dk771</strain>
        <strain evidence="1">Dk771</strain>
    </source>
</reference>
<protein>
    <submittedName>
        <fullName evidence="1">PIG-L family deacetylase</fullName>
    </submittedName>
</protein>
<dbReference type="RefSeq" id="WP_153371468.1">
    <property type="nucleotide sequence ID" value="NZ_CP045650.1"/>
</dbReference>
<keyword evidence="3" id="KW-1185">Reference proteome</keyword>
<organism evidence="1 4">
    <name type="scientific">Acinetobacter wanghuae</name>
    <dbReference type="NCBI Taxonomy" id="2662362"/>
    <lineage>
        <taxon>Bacteria</taxon>
        <taxon>Pseudomonadati</taxon>
        <taxon>Pseudomonadota</taxon>
        <taxon>Gammaproteobacteria</taxon>
        <taxon>Moraxellales</taxon>
        <taxon>Moraxellaceae</taxon>
        <taxon>Acinetobacter</taxon>
    </lineage>
</organism>
<evidence type="ECO:0000313" key="3">
    <source>
        <dbReference type="Proteomes" id="UP000327478"/>
    </source>
</evidence>
<dbReference type="Proteomes" id="UP000327478">
    <property type="component" value="Chromosome"/>
</dbReference>
<proteinExistence type="predicted"/>
<dbReference type="PANTHER" id="PTHR12993">
    <property type="entry name" value="N-ACETYLGLUCOSAMINYL-PHOSPHATIDYLINOSITOL DE-N-ACETYLASE-RELATED"/>
    <property type="match status" value="1"/>
</dbReference>
<dbReference type="AlphaFoldDB" id="A0A5Q0P3B7"/>
<dbReference type="InterPro" id="IPR003737">
    <property type="entry name" value="GlcNAc_PI_deacetylase-related"/>
</dbReference>
<evidence type="ECO:0000313" key="1">
    <source>
        <dbReference type="EMBL" id="MQW92588.1"/>
    </source>
</evidence>
<dbReference type="GO" id="GO:0016811">
    <property type="term" value="F:hydrolase activity, acting on carbon-nitrogen (but not peptide) bonds, in linear amides"/>
    <property type="evidence" value="ECO:0007669"/>
    <property type="project" value="TreeGrafter"/>
</dbReference>
<accession>A0A5Q0P3B7</accession>
<gene>
    <name evidence="2" type="ORF">GFH30_06575</name>
    <name evidence="1" type="ORF">GHJ48_09335</name>
</gene>